<sequence>MLLLKEARINVLQVVVFSVDPNTTQRKISRQAANHSFVTWNKFTTVPGTPKSLRCTKRSEINGSNDSLAVKGFGKVATSGATQDAGKRWRDRDMMCLWRQTDKLHTVAEG</sequence>
<reference evidence="1 2" key="1">
    <citation type="submission" date="2019-05" db="EMBL/GenBank/DDBJ databases">
        <title>Another draft genome of Portunus trituberculatus and its Hox gene families provides insights of decapod evolution.</title>
        <authorList>
            <person name="Jeong J.-H."/>
            <person name="Song I."/>
            <person name="Kim S."/>
            <person name="Choi T."/>
            <person name="Kim D."/>
            <person name="Ryu S."/>
            <person name="Kim W."/>
        </authorList>
    </citation>
    <scope>NUCLEOTIDE SEQUENCE [LARGE SCALE GENOMIC DNA]</scope>
    <source>
        <tissue evidence="1">Muscle</tissue>
    </source>
</reference>
<protein>
    <submittedName>
        <fullName evidence="1">Uncharacterized protein</fullName>
    </submittedName>
</protein>
<accession>A0A5B7EKS6</accession>
<gene>
    <name evidence="1" type="ORF">E2C01_026999</name>
</gene>
<name>A0A5B7EKS6_PORTR</name>
<dbReference type="Proteomes" id="UP000324222">
    <property type="component" value="Unassembled WGS sequence"/>
</dbReference>
<comment type="caution">
    <text evidence="1">The sequence shown here is derived from an EMBL/GenBank/DDBJ whole genome shotgun (WGS) entry which is preliminary data.</text>
</comment>
<organism evidence="1 2">
    <name type="scientific">Portunus trituberculatus</name>
    <name type="common">Swimming crab</name>
    <name type="synonym">Neptunus trituberculatus</name>
    <dbReference type="NCBI Taxonomy" id="210409"/>
    <lineage>
        <taxon>Eukaryota</taxon>
        <taxon>Metazoa</taxon>
        <taxon>Ecdysozoa</taxon>
        <taxon>Arthropoda</taxon>
        <taxon>Crustacea</taxon>
        <taxon>Multicrustacea</taxon>
        <taxon>Malacostraca</taxon>
        <taxon>Eumalacostraca</taxon>
        <taxon>Eucarida</taxon>
        <taxon>Decapoda</taxon>
        <taxon>Pleocyemata</taxon>
        <taxon>Brachyura</taxon>
        <taxon>Eubrachyura</taxon>
        <taxon>Portunoidea</taxon>
        <taxon>Portunidae</taxon>
        <taxon>Portuninae</taxon>
        <taxon>Portunus</taxon>
    </lineage>
</organism>
<dbReference type="EMBL" id="VSRR010002874">
    <property type="protein sequence ID" value="MPC33643.1"/>
    <property type="molecule type" value="Genomic_DNA"/>
</dbReference>
<dbReference type="AlphaFoldDB" id="A0A5B7EKS6"/>
<keyword evidence="2" id="KW-1185">Reference proteome</keyword>
<evidence type="ECO:0000313" key="1">
    <source>
        <dbReference type="EMBL" id="MPC33643.1"/>
    </source>
</evidence>
<evidence type="ECO:0000313" key="2">
    <source>
        <dbReference type="Proteomes" id="UP000324222"/>
    </source>
</evidence>
<proteinExistence type="predicted"/>